<dbReference type="PANTHER" id="PTHR43479">
    <property type="entry name" value="ACREF/ENVCD OPERON REPRESSOR-RELATED"/>
    <property type="match status" value="1"/>
</dbReference>
<name>A0A2N0BCJ1_9LEPT</name>
<dbReference type="PROSITE" id="PS50977">
    <property type="entry name" value="HTH_TETR_2"/>
    <property type="match status" value="1"/>
</dbReference>
<protein>
    <submittedName>
        <fullName evidence="3">Uncharacterized protein</fullName>
    </submittedName>
</protein>
<gene>
    <name evidence="3" type="ORF">CH379_03815</name>
</gene>
<feature type="DNA-binding region" description="H-T-H motif" evidence="2">
    <location>
        <begin position="41"/>
        <end position="60"/>
    </location>
</feature>
<organism evidence="3">
    <name type="scientific">Leptospira ellisii</name>
    <dbReference type="NCBI Taxonomy" id="2023197"/>
    <lineage>
        <taxon>Bacteria</taxon>
        <taxon>Pseudomonadati</taxon>
        <taxon>Spirochaetota</taxon>
        <taxon>Spirochaetia</taxon>
        <taxon>Leptospirales</taxon>
        <taxon>Leptospiraceae</taxon>
        <taxon>Leptospira</taxon>
    </lineage>
</organism>
<accession>A0A2N0BJB7</accession>
<comment type="caution">
    <text evidence="3">The sequence shown here is derived from an EMBL/GenBank/DDBJ whole genome shotgun (WGS) entry which is preliminary data.</text>
</comment>
<dbReference type="AlphaFoldDB" id="A0A2N0BCJ1"/>
<dbReference type="Gene3D" id="1.10.357.10">
    <property type="entry name" value="Tetracycline Repressor, domain 2"/>
    <property type="match status" value="1"/>
</dbReference>
<dbReference type="Pfam" id="PF00440">
    <property type="entry name" value="TetR_N"/>
    <property type="match status" value="1"/>
</dbReference>
<evidence type="ECO:0000313" key="3">
    <source>
        <dbReference type="EMBL" id="PJZ94225.1"/>
    </source>
</evidence>
<dbReference type="Pfam" id="PF14278">
    <property type="entry name" value="TetR_C_8"/>
    <property type="match status" value="1"/>
</dbReference>
<dbReference type="PANTHER" id="PTHR43479:SF11">
    <property type="entry name" value="ACREF_ENVCD OPERON REPRESSOR-RELATED"/>
    <property type="match status" value="1"/>
</dbReference>
<reference evidence="3" key="1">
    <citation type="submission" date="2017-07" db="EMBL/GenBank/DDBJ databases">
        <title>Leptospira spp. isolated from tropical soils.</title>
        <authorList>
            <person name="Thibeaux R."/>
            <person name="Iraola G."/>
            <person name="Ferres I."/>
            <person name="Bierque E."/>
            <person name="Girault D."/>
            <person name="Soupe-Gilbert M.-E."/>
            <person name="Picardeau M."/>
            <person name="Goarant C."/>
        </authorList>
    </citation>
    <scope>NUCLEOTIDE SEQUENCE [LARGE SCALE GENOMIC DNA]</scope>
    <source>
        <strain evidence="3">ATI7-C-A5</strain>
    </source>
</reference>
<dbReference type="InterPro" id="IPR001647">
    <property type="entry name" value="HTH_TetR"/>
</dbReference>
<sequence>MNPVKLYRCQISMSDKIEKNYASLIESFLRLFMAKDYSEITVGEVSDAAGMTRANFYGYFTGKDELLWKSFRYVFLESRETVEELDPSTLLSDGKPLTFYLFENVRKNRDFYRRIFGQSIPSEFHSKLQDFLAAESYRTHALLRERYAHKTYPYEFVSHYLSGAVLGLISHLIRRDIDWDSELLAGWFTSLAAPGILSGFGKKSSAPKGESES</sequence>
<dbReference type="InterPro" id="IPR009057">
    <property type="entry name" value="Homeodomain-like_sf"/>
</dbReference>
<dbReference type="EMBL" id="NPEF01000023">
    <property type="protein sequence ID" value="PJZ94225.1"/>
    <property type="molecule type" value="Genomic_DNA"/>
</dbReference>
<proteinExistence type="predicted"/>
<dbReference type="InterPro" id="IPR050624">
    <property type="entry name" value="HTH-type_Tx_Regulator"/>
</dbReference>
<keyword evidence="1 2" id="KW-0238">DNA-binding</keyword>
<evidence type="ECO:0000256" key="1">
    <source>
        <dbReference type="ARBA" id="ARBA00023125"/>
    </source>
</evidence>
<dbReference type="InterPro" id="IPR039532">
    <property type="entry name" value="TetR_C_Firmicutes"/>
</dbReference>
<accession>A0A2N0BCJ1</accession>
<dbReference type="GO" id="GO:0003677">
    <property type="term" value="F:DNA binding"/>
    <property type="evidence" value="ECO:0007669"/>
    <property type="project" value="UniProtKB-UniRule"/>
</dbReference>
<evidence type="ECO:0000256" key="2">
    <source>
        <dbReference type="PROSITE-ProRule" id="PRU00335"/>
    </source>
</evidence>
<dbReference type="RefSeq" id="WP_100747333.1">
    <property type="nucleotide sequence ID" value="NZ_NPEH01000247.1"/>
</dbReference>
<dbReference type="SUPFAM" id="SSF46689">
    <property type="entry name" value="Homeodomain-like"/>
    <property type="match status" value="1"/>
</dbReference>